<dbReference type="InterPro" id="IPR002509">
    <property type="entry name" value="NODB_dom"/>
</dbReference>
<protein>
    <recommendedName>
        <fullName evidence="3">NodB homology domain-containing protein</fullName>
    </recommendedName>
</protein>
<name>A0A382FN77_9ZZZZ</name>
<reference evidence="4" key="1">
    <citation type="submission" date="2018-05" db="EMBL/GenBank/DDBJ databases">
        <authorList>
            <person name="Lanie J.A."/>
            <person name="Ng W.-L."/>
            <person name="Kazmierczak K.M."/>
            <person name="Andrzejewski T.M."/>
            <person name="Davidsen T.M."/>
            <person name="Wayne K.J."/>
            <person name="Tettelin H."/>
            <person name="Glass J.I."/>
            <person name="Rusch D."/>
            <person name="Podicherti R."/>
            <person name="Tsui H.-C.T."/>
            <person name="Winkler M.E."/>
        </authorList>
    </citation>
    <scope>NUCLEOTIDE SEQUENCE</scope>
</reference>
<dbReference type="EMBL" id="UINC01050761">
    <property type="protein sequence ID" value="SVB64109.1"/>
    <property type="molecule type" value="Genomic_DNA"/>
</dbReference>
<proteinExistence type="predicted"/>
<dbReference type="GO" id="GO:0005576">
    <property type="term" value="C:extracellular region"/>
    <property type="evidence" value="ECO:0007669"/>
    <property type="project" value="UniProtKB-SubCell"/>
</dbReference>
<evidence type="ECO:0000259" key="3">
    <source>
        <dbReference type="PROSITE" id="PS51677"/>
    </source>
</evidence>
<keyword evidence="2" id="KW-0732">Signal</keyword>
<dbReference type="GO" id="GO:0005975">
    <property type="term" value="P:carbohydrate metabolic process"/>
    <property type="evidence" value="ECO:0007669"/>
    <property type="project" value="InterPro"/>
</dbReference>
<dbReference type="CDD" id="cd10918">
    <property type="entry name" value="CE4_NodB_like_5s_6s"/>
    <property type="match status" value="1"/>
</dbReference>
<dbReference type="SUPFAM" id="SSF88713">
    <property type="entry name" value="Glycoside hydrolase/deacetylase"/>
    <property type="match status" value="1"/>
</dbReference>
<comment type="subcellular location">
    <subcellularLocation>
        <location evidence="1">Secreted</location>
    </subcellularLocation>
</comment>
<sequence length="264" mass="30057">MSLNQRHRVILVHDFAEFDRRGMLDDDSRYLLSFSEFRRALDQSIEHGLLFDSIGSDDSPEWGRVEITSDDGGGSALLLADHLKGLGIRARFFIVTGWIGTNGFLTRDEIRYIHSLGHLVGSHGHTHPNPFCDLDRRHLRQEIFQSREILEDLLGCAVDLFSVPGGEVLPRTIRQLQEEDLGLFRIYTSTPHQGVYIVNTSSSVLGRYCLVRSMDHRKIVSVLEGRGWMYNRLRYRAGRLKRELAKGILSWTSPRPRGADGQSV</sequence>
<organism evidence="4">
    <name type="scientific">marine metagenome</name>
    <dbReference type="NCBI Taxonomy" id="408172"/>
    <lineage>
        <taxon>unclassified sequences</taxon>
        <taxon>metagenomes</taxon>
        <taxon>ecological metagenomes</taxon>
    </lineage>
</organism>
<dbReference type="PANTHER" id="PTHR34216:SF3">
    <property type="entry name" value="POLY-BETA-1,6-N-ACETYL-D-GLUCOSAMINE N-DEACETYLASE"/>
    <property type="match status" value="1"/>
</dbReference>
<gene>
    <name evidence="4" type="ORF">METZ01_LOCUS216963</name>
</gene>
<dbReference type="AlphaFoldDB" id="A0A382FN77"/>
<dbReference type="PANTHER" id="PTHR34216">
    <property type="match status" value="1"/>
</dbReference>
<dbReference type="InterPro" id="IPR011330">
    <property type="entry name" value="Glyco_hydro/deAcase_b/a-brl"/>
</dbReference>
<evidence type="ECO:0000313" key="4">
    <source>
        <dbReference type="EMBL" id="SVB64109.1"/>
    </source>
</evidence>
<dbReference type="Gene3D" id="3.20.20.370">
    <property type="entry name" value="Glycoside hydrolase/deacetylase"/>
    <property type="match status" value="1"/>
</dbReference>
<feature type="domain" description="NodB homology" evidence="3">
    <location>
        <begin position="63"/>
        <end position="264"/>
    </location>
</feature>
<dbReference type="InterPro" id="IPR051398">
    <property type="entry name" value="Polysacch_Deacetylase"/>
</dbReference>
<dbReference type="Pfam" id="PF01522">
    <property type="entry name" value="Polysacc_deac_1"/>
    <property type="match status" value="1"/>
</dbReference>
<evidence type="ECO:0000256" key="2">
    <source>
        <dbReference type="ARBA" id="ARBA00022729"/>
    </source>
</evidence>
<accession>A0A382FN77</accession>
<dbReference type="GO" id="GO:0016810">
    <property type="term" value="F:hydrolase activity, acting on carbon-nitrogen (but not peptide) bonds"/>
    <property type="evidence" value="ECO:0007669"/>
    <property type="project" value="InterPro"/>
</dbReference>
<dbReference type="PROSITE" id="PS51677">
    <property type="entry name" value="NODB"/>
    <property type="match status" value="1"/>
</dbReference>
<evidence type="ECO:0000256" key="1">
    <source>
        <dbReference type="ARBA" id="ARBA00004613"/>
    </source>
</evidence>